<dbReference type="Proteomes" id="UP000705867">
    <property type="component" value="Unassembled WGS sequence"/>
</dbReference>
<dbReference type="EMBL" id="JAIOIV010000151">
    <property type="protein sequence ID" value="MBZ0158446.1"/>
    <property type="molecule type" value="Genomic_DNA"/>
</dbReference>
<reference evidence="1" key="2">
    <citation type="submission" date="2021-08" db="EMBL/GenBank/DDBJ databases">
        <authorList>
            <person name="Dalcin Martins P."/>
        </authorList>
    </citation>
    <scope>NUCLEOTIDE SEQUENCE</scope>
    <source>
        <strain evidence="1">MAG_39</strain>
    </source>
</reference>
<organism evidence="1 2">
    <name type="scientific">Candidatus Nitrobium versatile</name>
    <dbReference type="NCBI Taxonomy" id="2884831"/>
    <lineage>
        <taxon>Bacteria</taxon>
        <taxon>Pseudomonadati</taxon>
        <taxon>Nitrospirota</taxon>
        <taxon>Nitrospiria</taxon>
        <taxon>Nitrospirales</taxon>
        <taxon>Nitrospiraceae</taxon>
        <taxon>Candidatus Nitrobium</taxon>
    </lineage>
</organism>
<dbReference type="SUPFAM" id="SSF101386">
    <property type="entry name" value="all-alpha NTP pyrophosphatases"/>
    <property type="match status" value="1"/>
</dbReference>
<protein>
    <recommendedName>
        <fullName evidence="3">NTP pyrophosphohydrolase MazG putative catalytic core domain-containing protein</fullName>
    </recommendedName>
</protein>
<comment type="caution">
    <text evidence="1">The sequence shown here is derived from an EMBL/GenBank/DDBJ whole genome shotgun (WGS) entry which is preliminary data.</text>
</comment>
<reference evidence="1" key="1">
    <citation type="journal article" date="2021" name="bioRxiv">
        <title>Unraveling nitrogen, sulfur and carbon metabolic pathways and microbial community transcriptional responses to substrate deprivation and toxicity stresses in a bioreactor mimicking anoxic brackish coastal sediment conditions.</title>
        <authorList>
            <person name="Martins P.D."/>
            <person name="Echeveste M.J."/>
            <person name="Arshad A."/>
            <person name="Kurth J."/>
            <person name="Ouboter H."/>
            <person name="Jetten M.S.M."/>
            <person name="Welte C.U."/>
        </authorList>
    </citation>
    <scope>NUCLEOTIDE SEQUENCE</scope>
    <source>
        <strain evidence="1">MAG_39</strain>
    </source>
</reference>
<dbReference type="AlphaFoldDB" id="A0A953M3V3"/>
<gene>
    <name evidence="1" type="ORF">K8I29_19785</name>
</gene>
<accession>A0A953M3V3</accession>
<sequence>MEINELVKMAHERAVKSGWWDPAKSPLECHMMVVTEMAEAVEACRIEQPPFYVAENGKPEGEAVELADAIIRIADYFGHKGWDLQEVLIAKMKYNETRPHRHGGKKF</sequence>
<evidence type="ECO:0000313" key="2">
    <source>
        <dbReference type="Proteomes" id="UP000705867"/>
    </source>
</evidence>
<name>A0A953M3V3_9BACT</name>
<dbReference type="CDD" id="cd11542">
    <property type="entry name" value="NTP-PPase_u5"/>
    <property type="match status" value="1"/>
</dbReference>
<proteinExistence type="predicted"/>
<dbReference type="Gene3D" id="1.10.287.1080">
    <property type="entry name" value="MazG-like"/>
    <property type="match status" value="1"/>
</dbReference>
<evidence type="ECO:0008006" key="3">
    <source>
        <dbReference type="Google" id="ProtNLM"/>
    </source>
</evidence>
<evidence type="ECO:0000313" key="1">
    <source>
        <dbReference type="EMBL" id="MBZ0158446.1"/>
    </source>
</evidence>